<proteinExistence type="predicted"/>
<protein>
    <submittedName>
        <fullName evidence="2">Uncharacterized protein</fullName>
    </submittedName>
</protein>
<organism evidence="2 4">
    <name type="scientific">Puccinia coronata f. sp. avenae</name>
    <dbReference type="NCBI Taxonomy" id="200324"/>
    <lineage>
        <taxon>Eukaryota</taxon>
        <taxon>Fungi</taxon>
        <taxon>Dikarya</taxon>
        <taxon>Basidiomycota</taxon>
        <taxon>Pucciniomycotina</taxon>
        <taxon>Pucciniomycetes</taxon>
        <taxon>Pucciniales</taxon>
        <taxon>Pucciniaceae</taxon>
        <taxon>Puccinia</taxon>
    </lineage>
</organism>
<dbReference type="Proteomes" id="UP000235392">
    <property type="component" value="Unassembled WGS sequence"/>
</dbReference>
<accession>A0A2N5UKV8</accession>
<evidence type="ECO:0000256" key="1">
    <source>
        <dbReference type="SAM" id="SignalP"/>
    </source>
</evidence>
<dbReference type="EMBL" id="PGCI01000027">
    <property type="protein sequence ID" value="PLW47906.1"/>
    <property type="molecule type" value="Genomic_DNA"/>
</dbReference>
<evidence type="ECO:0000313" key="3">
    <source>
        <dbReference type="EMBL" id="PLW47906.1"/>
    </source>
</evidence>
<dbReference type="AlphaFoldDB" id="A0A2N5UKV8"/>
<evidence type="ECO:0000313" key="4">
    <source>
        <dbReference type="Proteomes" id="UP000235388"/>
    </source>
</evidence>
<comment type="caution">
    <text evidence="2">The sequence shown here is derived from an EMBL/GenBank/DDBJ whole genome shotgun (WGS) entry which is preliminary data.</text>
</comment>
<keyword evidence="4" id="KW-1185">Reference proteome</keyword>
<dbReference type="Proteomes" id="UP000235388">
    <property type="component" value="Unassembled WGS sequence"/>
</dbReference>
<sequence>MAVCKLFYIFLSITLMARICLSEPAPECFDGDTVVAEDCKKAAQLLSYNTDGKFKPELKEEKPLGLVPCQLIEWKAAELSPRIWSMQR</sequence>
<keyword evidence="1" id="KW-0732">Signal</keyword>
<gene>
    <name evidence="2" type="ORF">PCANC_13657</name>
    <name evidence="3" type="ORF">PCASD_04962</name>
</gene>
<dbReference type="EMBL" id="PGCJ01000208">
    <property type="protein sequence ID" value="PLW38409.1"/>
    <property type="molecule type" value="Genomic_DNA"/>
</dbReference>
<feature type="signal peptide" evidence="1">
    <location>
        <begin position="1"/>
        <end position="22"/>
    </location>
</feature>
<reference evidence="4 5" key="1">
    <citation type="submission" date="2017-11" db="EMBL/GenBank/DDBJ databases">
        <title>De novo assembly and phasing of dikaryotic genomes from two isolates of Puccinia coronata f. sp. avenae, the causal agent of oat crown rust.</title>
        <authorList>
            <person name="Miller M.E."/>
            <person name="Zhang Y."/>
            <person name="Omidvar V."/>
            <person name="Sperschneider J."/>
            <person name="Schwessinger B."/>
            <person name="Raley C."/>
            <person name="Palmer J.M."/>
            <person name="Garnica D."/>
            <person name="Upadhyaya N."/>
            <person name="Rathjen J."/>
            <person name="Taylor J.M."/>
            <person name="Park R.F."/>
            <person name="Dodds P.N."/>
            <person name="Hirsch C.D."/>
            <person name="Kianian S.F."/>
            <person name="Figueroa M."/>
        </authorList>
    </citation>
    <scope>NUCLEOTIDE SEQUENCE [LARGE SCALE GENOMIC DNA]</scope>
    <source>
        <strain evidence="2">12NC29</strain>
        <strain evidence="3">12SD80</strain>
    </source>
</reference>
<name>A0A2N5UKV8_9BASI</name>
<evidence type="ECO:0000313" key="5">
    <source>
        <dbReference type="Proteomes" id="UP000235392"/>
    </source>
</evidence>
<evidence type="ECO:0000313" key="2">
    <source>
        <dbReference type="EMBL" id="PLW38409.1"/>
    </source>
</evidence>
<feature type="chain" id="PRO_5015083876" evidence="1">
    <location>
        <begin position="23"/>
        <end position="88"/>
    </location>
</feature>